<keyword evidence="7" id="KW-1185">Reference proteome</keyword>
<evidence type="ECO:0000256" key="1">
    <source>
        <dbReference type="ARBA" id="ARBA00002286"/>
    </source>
</evidence>
<evidence type="ECO:0000313" key="6">
    <source>
        <dbReference type="EMBL" id="TKZ15410.1"/>
    </source>
</evidence>
<dbReference type="InterPro" id="IPR032874">
    <property type="entry name" value="DDE_dom"/>
</dbReference>
<dbReference type="GO" id="GO:0003677">
    <property type="term" value="F:DNA binding"/>
    <property type="evidence" value="ECO:0007669"/>
    <property type="project" value="UniProtKB-KW"/>
</dbReference>
<dbReference type="EMBL" id="SULI01000070">
    <property type="protein sequence ID" value="TKZ15410.1"/>
    <property type="molecule type" value="Genomic_DNA"/>
</dbReference>
<organism evidence="6 7">
    <name type="scientific">Shimia litoralis</name>
    <dbReference type="NCBI Taxonomy" id="420403"/>
    <lineage>
        <taxon>Bacteria</taxon>
        <taxon>Pseudomonadati</taxon>
        <taxon>Pseudomonadota</taxon>
        <taxon>Alphaproteobacteria</taxon>
        <taxon>Rhodobacterales</taxon>
        <taxon>Roseobacteraceae</taxon>
    </lineage>
</organism>
<accession>A0A4U7MR25</accession>
<dbReference type="Pfam" id="PF13610">
    <property type="entry name" value="DDE_Tnp_IS240"/>
    <property type="match status" value="1"/>
</dbReference>
<dbReference type="SUPFAM" id="SSF53098">
    <property type="entry name" value="Ribonuclease H-like"/>
    <property type="match status" value="1"/>
</dbReference>
<dbReference type="GO" id="GO:0006310">
    <property type="term" value="P:DNA recombination"/>
    <property type="evidence" value="ECO:0007669"/>
    <property type="project" value="UniProtKB-KW"/>
</dbReference>
<dbReference type="InterPro" id="IPR036397">
    <property type="entry name" value="RNaseH_sf"/>
</dbReference>
<reference evidence="6 7" key="1">
    <citation type="submission" date="2019-04" db="EMBL/GenBank/DDBJ databases">
        <title>Genome sequence of Pelagicola litoralis CL-ES2.</title>
        <authorList>
            <person name="Cao J."/>
        </authorList>
    </citation>
    <scope>NUCLEOTIDE SEQUENCE [LARGE SCALE GENOMIC DNA]</scope>
    <source>
        <strain evidence="6 7">CL-ES2</strain>
    </source>
</reference>
<proteinExistence type="predicted"/>
<keyword evidence="2" id="KW-0815">Transposition</keyword>
<comment type="function">
    <text evidence="1">Involved in the transposition of the insertion sequence.</text>
</comment>
<dbReference type="Proteomes" id="UP000306575">
    <property type="component" value="Unassembled WGS sequence"/>
</dbReference>
<dbReference type="OrthoDB" id="4315389at2"/>
<gene>
    <name evidence="6" type="ORF">FAP39_17375</name>
</gene>
<evidence type="ECO:0000259" key="5">
    <source>
        <dbReference type="PROSITE" id="PS50994"/>
    </source>
</evidence>
<comment type="caution">
    <text evidence="6">The sequence shown here is derived from an EMBL/GenBank/DDBJ whole genome shotgun (WGS) entry which is preliminary data.</text>
</comment>
<dbReference type="PANTHER" id="PTHR35528">
    <property type="entry name" value="BLL1675 PROTEIN"/>
    <property type="match status" value="1"/>
</dbReference>
<dbReference type="PANTHER" id="PTHR35528:SF3">
    <property type="entry name" value="BLL1675 PROTEIN"/>
    <property type="match status" value="1"/>
</dbReference>
<keyword evidence="3" id="KW-0238">DNA-binding</keyword>
<sequence length="228" mass="25774">MTIDFKGNHFPKSVILYAVFFYVRYGVSYRDLEEIMAERGVEIDHATLNRWVVKFSPLIAASAQVRKKPTAVSWRMDETYIKVRGKWTYLYRAVDRDGQTLDFMLSERRDTAAARRFFKRAVGTNGAPDRIVIDKSGANLAGLQSLNVILKFMGAGRIIGVVQSKYLNNIVEQDHRFIKRITRPMLGFKAFHSAAATLAGIEAAHMIRKGQLGQIRLSPFKQFAALAG</sequence>
<dbReference type="AlphaFoldDB" id="A0A4U7MR25"/>
<keyword evidence="4" id="KW-0233">DNA recombination</keyword>
<evidence type="ECO:0000256" key="3">
    <source>
        <dbReference type="ARBA" id="ARBA00023125"/>
    </source>
</evidence>
<dbReference type="PROSITE" id="PS50994">
    <property type="entry name" value="INTEGRASE"/>
    <property type="match status" value="1"/>
</dbReference>
<dbReference type="InterPro" id="IPR012337">
    <property type="entry name" value="RNaseH-like_sf"/>
</dbReference>
<dbReference type="InterPro" id="IPR047930">
    <property type="entry name" value="Transpos_IS6"/>
</dbReference>
<dbReference type="Gene3D" id="3.30.420.10">
    <property type="entry name" value="Ribonuclease H-like superfamily/Ribonuclease H"/>
    <property type="match status" value="1"/>
</dbReference>
<evidence type="ECO:0000256" key="2">
    <source>
        <dbReference type="ARBA" id="ARBA00022578"/>
    </source>
</evidence>
<dbReference type="GO" id="GO:0015074">
    <property type="term" value="P:DNA integration"/>
    <property type="evidence" value="ECO:0007669"/>
    <property type="project" value="InterPro"/>
</dbReference>
<dbReference type="GO" id="GO:0032196">
    <property type="term" value="P:transposition"/>
    <property type="evidence" value="ECO:0007669"/>
    <property type="project" value="UniProtKB-KW"/>
</dbReference>
<dbReference type="InterPro" id="IPR001584">
    <property type="entry name" value="Integrase_cat-core"/>
</dbReference>
<dbReference type="NCBIfam" id="NF033587">
    <property type="entry name" value="transpos_IS6"/>
    <property type="match status" value="1"/>
</dbReference>
<evidence type="ECO:0000313" key="7">
    <source>
        <dbReference type="Proteomes" id="UP000306575"/>
    </source>
</evidence>
<protein>
    <submittedName>
        <fullName evidence="6">IS6 family transposase</fullName>
    </submittedName>
</protein>
<evidence type="ECO:0000256" key="4">
    <source>
        <dbReference type="ARBA" id="ARBA00023172"/>
    </source>
</evidence>
<dbReference type="InterPro" id="IPR052183">
    <property type="entry name" value="IS_Transposase"/>
</dbReference>
<feature type="domain" description="Integrase catalytic" evidence="5">
    <location>
        <begin position="65"/>
        <end position="227"/>
    </location>
</feature>
<name>A0A4U7MR25_9RHOB</name>
<dbReference type="RefSeq" id="WP_138017629.1">
    <property type="nucleotide sequence ID" value="NZ_SULI01000070.1"/>
</dbReference>